<proteinExistence type="predicted"/>
<reference evidence="1" key="1">
    <citation type="submission" date="2018-05" db="EMBL/GenBank/DDBJ databases">
        <authorList>
            <person name="Lanie J.A."/>
            <person name="Ng W.-L."/>
            <person name="Kazmierczak K.M."/>
            <person name="Andrzejewski T.M."/>
            <person name="Davidsen T.M."/>
            <person name="Wayne K.J."/>
            <person name="Tettelin H."/>
            <person name="Glass J.I."/>
            <person name="Rusch D."/>
            <person name="Podicherti R."/>
            <person name="Tsui H.-C.T."/>
            <person name="Winkler M.E."/>
        </authorList>
    </citation>
    <scope>NUCLEOTIDE SEQUENCE</scope>
</reference>
<dbReference type="GO" id="GO:0051537">
    <property type="term" value="F:2 iron, 2 sulfur cluster binding"/>
    <property type="evidence" value="ECO:0007669"/>
    <property type="project" value="InterPro"/>
</dbReference>
<dbReference type="SUPFAM" id="SSF50022">
    <property type="entry name" value="ISP domain"/>
    <property type="match status" value="1"/>
</dbReference>
<dbReference type="Gene3D" id="3.90.380.10">
    <property type="entry name" value="Naphthalene 1,2-dioxygenase Alpha Subunit, Chain A, domain 1"/>
    <property type="match status" value="1"/>
</dbReference>
<accession>A0A381ZV99</accession>
<evidence type="ECO:0000313" key="1">
    <source>
        <dbReference type="EMBL" id="SVA92777.1"/>
    </source>
</evidence>
<evidence type="ECO:0008006" key="2">
    <source>
        <dbReference type="Google" id="ProtNLM"/>
    </source>
</evidence>
<dbReference type="EMBL" id="UINC01022674">
    <property type="protein sequence ID" value="SVA92777.1"/>
    <property type="molecule type" value="Genomic_DNA"/>
</dbReference>
<gene>
    <name evidence="1" type="ORF">METZ01_LOCUS145631</name>
</gene>
<feature type="non-terminal residue" evidence="1">
    <location>
        <position position="87"/>
    </location>
</feature>
<dbReference type="InterPro" id="IPR036922">
    <property type="entry name" value="Rieske_2Fe-2S_sf"/>
</dbReference>
<protein>
    <recommendedName>
        <fullName evidence="2">Rieske domain-containing protein</fullName>
    </recommendedName>
</protein>
<sequence length="87" mass="10196">MLNKQSIQELVSSQNKDSGLHQSFFVNKEVFDLSYEALFHKQWIFVTHLSYFTVNSEFIYNLNQGYIEINKLENGNLDIKHSIKNAP</sequence>
<name>A0A381ZV99_9ZZZZ</name>
<dbReference type="AlphaFoldDB" id="A0A381ZV99"/>
<organism evidence="1">
    <name type="scientific">marine metagenome</name>
    <dbReference type="NCBI Taxonomy" id="408172"/>
    <lineage>
        <taxon>unclassified sequences</taxon>
        <taxon>metagenomes</taxon>
        <taxon>ecological metagenomes</taxon>
    </lineage>
</organism>